<protein>
    <submittedName>
        <fullName evidence="7">Hemerythrin</fullName>
    </submittedName>
</protein>
<dbReference type="InterPro" id="IPR012827">
    <property type="entry name" value="Hemerythrin_metal-bd"/>
</dbReference>
<feature type="transmembrane region" description="Helical" evidence="5">
    <location>
        <begin position="7"/>
        <end position="26"/>
    </location>
</feature>
<dbReference type="InterPro" id="IPR016131">
    <property type="entry name" value="Haemerythrin_Fe_BS"/>
</dbReference>
<dbReference type="GO" id="GO:0046872">
    <property type="term" value="F:metal ion binding"/>
    <property type="evidence" value="ECO:0007669"/>
    <property type="project" value="UniProtKB-KW"/>
</dbReference>
<sequence>MNNRTKSLIYAAVISLIVVAIFLGFLSSLTNPISWILIAVLIMIPLMNKKSEGKNQIEWKEEYSVGIAHIDQDHQKLITLLNQFSIAYDYAMSETFEKEALDELVSYTKYHFEREEKLMSDNDYPDFEAHKAQHEKMIAEVEGFVRLYQEKGHDSLNEIVDFLKGWLINHINGTDKQYTEHLHQRGIN</sequence>
<dbReference type="CDD" id="cd12107">
    <property type="entry name" value="Hemerythrin"/>
    <property type="match status" value="1"/>
</dbReference>
<dbReference type="PROSITE" id="PS00550">
    <property type="entry name" value="HEMERYTHRINS"/>
    <property type="match status" value="1"/>
</dbReference>
<dbReference type="GO" id="GO:0005344">
    <property type="term" value="F:oxygen carrier activity"/>
    <property type="evidence" value="ECO:0007669"/>
    <property type="project" value="UniProtKB-KW"/>
</dbReference>
<dbReference type="EMBL" id="SAWY01000003">
    <property type="protein sequence ID" value="TPH18596.1"/>
    <property type="molecule type" value="Genomic_DNA"/>
</dbReference>
<reference evidence="7 8" key="1">
    <citation type="submission" date="2019-01" db="EMBL/GenBank/DDBJ databases">
        <title>Litorilituus lipolytica sp. nov., isolated from intertidal sand of the Yellow Sea in China.</title>
        <authorList>
            <person name="Liu A."/>
        </authorList>
    </citation>
    <scope>NUCLEOTIDE SEQUENCE [LARGE SCALE GENOMIC DNA]</scope>
    <source>
        <strain evidence="7 8">RZ04</strain>
    </source>
</reference>
<keyword evidence="5" id="KW-0472">Membrane</keyword>
<keyword evidence="2" id="KW-0561">Oxygen transport</keyword>
<keyword evidence="2" id="KW-0813">Transport</keyword>
<feature type="domain" description="Hemerythrin-like" evidence="6">
    <location>
        <begin position="66"/>
        <end position="178"/>
    </location>
</feature>
<evidence type="ECO:0000256" key="1">
    <source>
        <dbReference type="ARBA" id="ARBA00010587"/>
    </source>
</evidence>
<feature type="transmembrane region" description="Helical" evidence="5">
    <location>
        <begin position="32"/>
        <end position="48"/>
    </location>
</feature>
<organism evidence="7 8">
    <name type="scientific">Litorilituus lipolyticus</name>
    <dbReference type="NCBI Taxonomy" id="2491017"/>
    <lineage>
        <taxon>Bacteria</taxon>
        <taxon>Pseudomonadati</taxon>
        <taxon>Pseudomonadota</taxon>
        <taxon>Gammaproteobacteria</taxon>
        <taxon>Alteromonadales</taxon>
        <taxon>Colwelliaceae</taxon>
        <taxon>Litorilituus</taxon>
    </lineage>
</organism>
<evidence type="ECO:0000313" key="7">
    <source>
        <dbReference type="EMBL" id="TPH18596.1"/>
    </source>
</evidence>
<gene>
    <name evidence="7" type="ORF">EPA86_02280</name>
</gene>
<proteinExistence type="inferred from homology"/>
<accession>A0A502L4D1</accession>
<comment type="similarity">
    <text evidence="1">Belongs to the hemerythrin family.</text>
</comment>
<keyword evidence="5" id="KW-0812">Transmembrane</keyword>
<dbReference type="NCBIfam" id="NF033749">
    <property type="entry name" value="bact_hemeryth"/>
    <property type="match status" value="1"/>
</dbReference>
<dbReference type="InterPro" id="IPR035938">
    <property type="entry name" value="Hemerythrin-like_sf"/>
</dbReference>
<dbReference type="PANTHER" id="PTHR37164:SF1">
    <property type="entry name" value="BACTERIOHEMERYTHRIN"/>
    <property type="match status" value="1"/>
</dbReference>
<evidence type="ECO:0000313" key="8">
    <source>
        <dbReference type="Proteomes" id="UP000315303"/>
    </source>
</evidence>
<keyword evidence="4" id="KW-0408">Iron</keyword>
<dbReference type="PANTHER" id="PTHR37164">
    <property type="entry name" value="BACTERIOHEMERYTHRIN"/>
    <property type="match status" value="1"/>
</dbReference>
<dbReference type="OrthoDB" id="9813903at2"/>
<dbReference type="SUPFAM" id="SSF47188">
    <property type="entry name" value="Hemerythrin-like"/>
    <property type="match status" value="1"/>
</dbReference>
<dbReference type="NCBIfam" id="TIGR02481">
    <property type="entry name" value="hemeryth_dom"/>
    <property type="match status" value="1"/>
</dbReference>
<dbReference type="Pfam" id="PF01814">
    <property type="entry name" value="Hemerythrin"/>
    <property type="match status" value="1"/>
</dbReference>
<evidence type="ECO:0000256" key="3">
    <source>
        <dbReference type="ARBA" id="ARBA00022723"/>
    </source>
</evidence>
<comment type="caution">
    <text evidence="7">The sequence shown here is derived from an EMBL/GenBank/DDBJ whole genome shotgun (WGS) entry which is preliminary data.</text>
</comment>
<evidence type="ECO:0000256" key="5">
    <source>
        <dbReference type="SAM" id="Phobius"/>
    </source>
</evidence>
<dbReference type="RefSeq" id="WP_140601438.1">
    <property type="nucleotide sequence ID" value="NZ_SAWY01000003.1"/>
</dbReference>
<dbReference type="InterPro" id="IPR012312">
    <property type="entry name" value="Hemerythrin-like"/>
</dbReference>
<name>A0A502L4D1_9GAMM</name>
<evidence type="ECO:0000259" key="6">
    <source>
        <dbReference type="Pfam" id="PF01814"/>
    </source>
</evidence>
<keyword evidence="8" id="KW-1185">Reference proteome</keyword>
<keyword evidence="5" id="KW-1133">Transmembrane helix</keyword>
<dbReference type="AlphaFoldDB" id="A0A502L4D1"/>
<dbReference type="Proteomes" id="UP000315303">
    <property type="component" value="Unassembled WGS sequence"/>
</dbReference>
<dbReference type="Gene3D" id="1.20.120.50">
    <property type="entry name" value="Hemerythrin-like"/>
    <property type="match status" value="1"/>
</dbReference>
<evidence type="ECO:0000256" key="4">
    <source>
        <dbReference type="ARBA" id="ARBA00023004"/>
    </source>
</evidence>
<evidence type="ECO:0000256" key="2">
    <source>
        <dbReference type="ARBA" id="ARBA00022621"/>
    </source>
</evidence>
<keyword evidence="3" id="KW-0479">Metal-binding</keyword>
<dbReference type="InterPro" id="IPR050669">
    <property type="entry name" value="Hemerythrin"/>
</dbReference>